<proteinExistence type="predicted"/>
<sequence length="59" mass="6397">MQIDHEPYNVTNFFPPHSATTEVLVNEPLQSVEQSHKKFLFAVAGINIVGDGGVASTLT</sequence>
<dbReference type="AlphaFoldDB" id="W9RVM1"/>
<name>W9RVM1_9ROSA</name>
<protein>
    <submittedName>
        <fullName evidence="1">Uncharacterized protein</fullName>
    </submittedName>
</protein>
<reference evidence="2" key="1">
    <citation type="submission" date="2013-01" db="EMBL/GenBank/DDBJ databases">
        <title>Draft Genome Sequence of a Mulberry Tree, Morus notabilis C.K. Schneid.</title>
        <authorList>
            <person name="He N."/>
            <person name="Zhao S."/>
        </authorList>
    </citation>
    <scope>NUCLEOTIDE SEQUENCE</scope>
</reference>
<keyword evidence="2" id="KW-1185">Reference proteome</keyword>
<evidence type="ECO:0000313" key="2">
    <source>
        <dbReference type="Proteomes" id="UP000030645"/>
    </source>
</evidence>
<accession>W9RVM1</accession>
<evidence type="ECO:0000313" key="1">
    <source>
        <dbReference type="EMBL" id="EXB98028.1"/>
    </source>
</evidence>
<dbReference type="EMBL" id="KE345283">
    <property type="protein sequence ID" value="EXB98028.1"/>
    <property type="molecule type" value="Genomic_DNA"/>
</dbReference>
<organism evidence="1 2">
    <name type="scientific">Morus notabilis</name>
    <dbReference type="NCBI Taxonomy" id="981085"/>
    <lineage>
        <taxon>Eukaryota</taxon>
        <taxon>Viridiplantae</taxon>
        <taxon>Streptophyta</taxon>
        <taxon>Embryophyta</taxon>
        <taxon>Tracheophyta</taxon>
        <taxon>Spermatophyta</taxon>
        <taxon>Magnoliopsida</taxon>
        <taxon>eudicotyledons</taxon>
        <taxon>Gunneridae</taxon>
        <taxon>Pentapetalae</taxon>
        <taxon>rosids</taxon>
        <taxon>fabids</taxon>
        <taxon>Rosales</taxon>
        <taxon>Moraceae</taxon>
        <taxon>Moreae</taxon>
        <taxon>Morus</taxon>
    </lineage>
</organism>
<gene>
    <name evidence="1" type="ORF">L484_005517</name>
</gene>
<dbReference type="Proteomes" id="UP000030645">
    <property type="component" value="Unassembled WGS sequence"/>
</dbReference>